<protein>
    <submittedName>
        <fullName evidence="1">Uncharacterized protein</fullName>
    </submittedName>
</protein>
<dbReference type="Proteomes" id="UP001152607">
    <property type="component" value="Unassembled WGS sequence"/>
</dbReference>
<keyword evidence="2" id="KW-1185">Reference proteome</keyword>
<accession>A0A9W4U6A9</accession>
<organism evidence="1 2">
    <name type="scientific">Periconia digitata</name>
    <dbReference type="NCBI Taxonomy" id="1303443"/>
    <lineage>
        <taxon>Eukaryota</taxon>
        <taxon>Fungi</taxon>
        <taxon>Dikarya</taxon>
        <taxon>Ascomycota</taxon>
        <taxon>Pezizomycotina</taxon>
        <taxon>Dothideomycetes</taxon>
        <taxon>Pleosporomycetidae</taxon>
        <taxon>Pleosporales</taxon>
        <taxon>Massarineae</taxon>
        <taxon>Periconiaceae</taxon>
        <taxon>Periconia</taxon>
    </lineage>
</organism>
<proteinExistence type="predicted"/>
<name>A0A9W4U6A9_9PLEO</name>
<reference evidence="1" key="1">
    <citation type="submission" date="2023-01" db="EMBL/GenBank/DDBJ databases">
        <authorList>
            <person name="Van Ghelder C."/>
            <person name="Rancurel C."/>
        </authorList>
    </citation>
    <scope>NUCLEOTIDE SEQUENCE</scope>
    <source>
        <strain evidence="1">CNCM I-4278</strain>
    </source>
</reference>
<dbReference type="EMBL" id="CAOQHR010000002">
    <property type="protein sequence ID" value="CAI6295593.1"/>
    <property type="molecule type" value="Genomic_DNA"/>
</dbReference>
<dbReference type="AlphaFoldDB" id="A0A9W4U6A9"/>
<comment type="caution">
    <text evidence="1">The sequence shown here is derived from an EMBL/GenBank/DDBJ whole genome shotgun (WGS) entry which is preliminary data.</text>
</comment>
<gene>
    <name evidence="1" type="ORF">PDIGIT_LOCUS2635</name>
</gene>
<evidence type="ECO:0000313" key="2">
    <source>
        <dbReference type="Proteomes" id="UP001152607"/>
    </source>
</evidence>
<evidence type="ECO:0000313" key="1">
    <source>
        <dbReference type="EMBL" id="CAI6295593.1"/>
    </source>
</evidence>
<sequence>MMDIQTVSICLELSIMVVDHCVEWHSFWRWMPSPLSLLLCGSVLFSSSPSSSLSSITQGEIQPILCEPYNFFSFDIQCCCEKQYACLTYITRLQFNEKTPLSPMSVSSIYMHKKE</sequence>